<accession>A0ABS3X3K9</accession>
<evidence type="ECO:0000256" key="1">
    <source>
        <dbReference type="ARBA" id="ARBA00022649"/>
    </source>
</evidence>
<organism evidence="2 3">
    <name type="scientific">Streptomyces spirodelae</name>
    <dbReference type="NCBI Taxonomy" id="2812904"/>
    <lineage>
        <taxon>Bacteria</taxon>
        <taxon>Bacillati</taxon>
        <taxon>Actinomycetota</taxon>
        <taxon>Actinomycetes</taxon>
        <taxon>Kitasatosporales</taxon>
        <taxon>Streptomycetaceae</taxon>
        <taxon>Streptomyces</taxon>
    </lineage>
</organism>
<dbReference type="InterPro" id="IPR009956">
    <property type="entry name" value="Post-segregation_anti-tox_CcdA"/>
</dbReference>
<evidence type="ECO:0000313" key="2">
    <source>
        <dbReference type="EMBL" id="MBO8189968.1"/>
    </source>
</evidence>
<gene>
    <name evidence="2" type="ORF">JW592_31640</name>
</gene>
<keyword evidence="3" id="KW-1185">Reference proteome</keyword>
<protein>
    <submittedName>
        <fullName evidence="2">Type II toxin-antitoxin system CcdA family antitoxin</fullName>
    </submittedName>
</protein>
<dbReference type="Proteomes" id="UP001518976">
    <property type="component" value="Unassembled WGS sequence"/>
</dbReference>
<dbReference type="EMBL" id="JAFFZN010000048">
    <property type="protein sequence ID" value="MBO8189968.1"/>
    <property type="molecule type" value="Genomic_DNA"/>
</dbReference>
<evidence type="ECO:0000313" key="3">
    <source>
        <dbReference type="Proteomes" id="UP001518976"/>
    </source>
</evidence>
<name>A0ABS3X3K9_9ACTN</name>
<comment type="caution">
    <text evidence="2">The sequence shown here is derived from an EMBL/GenBank/DDBJ whole genome shotgun (WGS) entry which is preliminary data.</text>
</comment>
<proteinExistence type="predicted"/>
<dbReference type="RefSeq" id="WP_209268726.1">
    <property type="nucleotide sequence ID" value="NZ_JAFFZN010000048.1"/>
</dbReference>
<reference evidence="2 3" key="1">
    <citation type="submission" date="2021-02" db="EMBL/GenBank/DDBJ databases">
        <title>Streptomyces spirodelae sp. nov., isolated from duckweed.</title>
        <authorList>
            <person name="Saimee Y."/>
            <person name="Duangmal K."/>
        </authorList>
    </citation>
    <scope>NUCLEOTIDE SEQUENCE [LARGE SCALE GENOMIC DNA]</scope>
    <source>
        <strain evidence="2 3">DW4-2</strain>
    </source>
</reference>
<keyword evidence="1" id="KW-1277">Toxin-antitoxin system</keyword>
<sequence>MSSRMRTTVSLPADLVAHARAASGGNLSAYIEHALRTQQLRDAATAVQAWRGERGAADAEEFADVFGEDVA</sequence>
<dbReference type="Pfam" id="PF07362">
    <property type="entry name" value="CcdA"/>
    <property type="match status" value="1"/>
</dbReference>